<accession>A0A518RCK3</accession>
<evidence type="ECO:0000313" key="2">
    <source>
        <dbReference type="Proteomes" id="UP000318055"/>
    </source>
</evidence>
<gene>
    <name evidence="1" type="ORF">FPZ54_03430</name>
</gene>
<dbReference type="RefSeq" id="WP_145844997.1">
    <property type="nucleotide sequence ID" value="NZ_CP042239.1"/>
</dbReference>
<dbReference type="EMBL" id="CP042239">
    <property type="protein sequence ID" value="QDX25170.1"/>
    <property type="molecule type" value="Genomic_DNA"/>
</dbReference>
<name>A0A518RCK3_9SPHN</name>
<dbReference type="Proteomes" id="UP000318055">
    <property type="component" value="Chromosome"/>
</dbReference>
<dbReference type="AlphaFoldDB" id="A0A518RCK3"/>
<protein>
    <submittedName>
        <fullName evidence="1">Uncharacterized protein</fullName>
    </submittedName>
</protein>
<evidence type="ECO:0000313" key="1">
    <source>
        <dbReference type="EMBL" id="QDX25170.1"/>
    </source>
</evidence>
<dbReference type="KEGG" id="ssua:FPZ54_03430"/>
<proteinExistence type="predicted"/>
<organism evidence="1 2">
    <name type="scientific">Sphingomonas suaedae</name>
    <dbReference type="NCBI Taxonomy" id="2599297"/>
    <lineage>
        <taxon>Bacteria</taxon>
        <taxon>Pseudomonadati</taxon>
        <taxon>Pseudomonadota</taxon>
        <taxon>Alphaproteobacteria</taxon>
        <taxon>Sphingomonadales</taxon>
        <taxon>Sphingomonadaceae</taxon>
        <taxon>Sphingomonas</taxon>
    </lineage>
</organism>
<keyword evidence="2" id="KW-1185">Reference proteome</keyword>
<sequence length="78" mass="8769">MREAIATAPTPRCRNSRMEWLTFVATLEALSQIAAEQLGRDDVRLSPENEAELTDYFYAALARNLALVRRRPPQAGAH</sequence>
<reference evidence="1 2" key="1">
    <citation type="submission" date="2019-07" db="EMBL/GenBank/DDBJ databases">
        <title>Sphingomonas alkalisoli sp. nov., isolated from rhizosphere soil of Suaedae salsa.</title>
        <authorList>
            <person name="Zhang H."/>
            <person name="Xu L."/>
            <person name="Zhang J.-X."/>
            <person name="Sun J.-Q."/>
        </authorList>
    </citation>
    <scope>NUCLEOTIDE SEQUENCE [LARGE SCALE GENOMIC DNA]</scope>
    <source>
        <strain evidence="1 2">XS-10</strain>
    </source>
</reference>